<gene>
    <name evidence="3" type="ORF">SSOG_05041</name>
</gene>
<keyword evidence="4" id="KW-1185">Reference proteome</keyword>
<keyword evidence="2" id="KW-0812">Transmembrane</keyword>
<keyword evidence="2" id="KW-0472">Membrane</keyword>
<name>D9WEW2_9ACTN</name>
<dbReference type="HOGENOM" id="CLU_055444_0_0_11"/>
<feature type="region of interest" description="Disordered" evidence="1">
    <location>
        <begin position="117"/>
        <end position="176"/>
    </location>
</feature>
<evidence type="ECO:0000256" key="1">
    <source>
        <dbReference type="SAM" id="MobiDB-lite"/>
    </source>
</evidence>
<proteinExistence type="predicted"/>
<evidence type="ECO:0000313" key="3">
    <source>
        <dbReference type="EMBL" id="EFL25327.1"/>
    </source>
</evidence>
<feature type="region of interest" description="Disordered" evidence="1">
    <location>
        <begin position="1"/>
        <end position="22"/>
    </location>
</feature>
<reference evidence="3 4" key="1">
    <citation type="submission" date="2009-02" db="EMBL/GenBank/DDBJ databases">
        <title>Annotation of Streptomyces hygroscopicus strain ATCC 53653.</title>
        <authorList>
            <consortium name="The Broad Institute Genome Sequencing Platform"/>
            <consortium name="Broad Institute Microbial Sequencing Center"/>
            <person name="Fischbach M."/>
            <person name="Godfrey P."/>
            <person name="Ward D."/>
            <person name="Young S."/>
            <person name="Zeng Q."/>
            <person name="Koehrsen M."/>
            <person name="Alvarado L."/>
            <person name="Berlin A.M."/>
            <person name="Bochicchio J."/>
            <person name="Borenstein D."/>
            <person name="Chapman S.B."/>
            <person name="Chen Z."/>
            <person name="Engels R."/>
            <person name="Freedman E."/>
            <person name="Gellesch M."/>
            <person name="Goldberg J."/>
            <person name="Griggs A."/>
            <person name="Gujja S."/>
            <person name="Heilman E.R."/>
            <person name="Heiman D.I."/>
            <person name="Hepburn T.A."/>
            <person name="Howarth C."/>
            <person name="Jen D."/>
            <person name="Larson L."/>
            <person name="Lewis B."/>
            <person name="Mehta T."/>
            <person name="Park D."/>
            <person name="Pearson M."/>
            <person name="Richards J."/>
            <person name="Roberts A."/>
            <person name="Saif S."/>
            <person name="Shea T.D."/>
            <person name="Shenoy N."/>
            <person name="Sisk P."/>
            <person name="Stolte C."/>
            <person name="Sykes S.N."/>
            <person name="Thomson T."/>
            <person name="Walk T."/>
            <person name="White J."/>
            <person name="Yandava C."/>
            <person name="Straight P."/>
            <person name="Clardy J."/>
            <person name="Hung D."/>
            <person name="Kolter R."/>
            <person name="Mekalanos J."/>
            <person name="Walker S."/>
            <person name="Walsh C.T."/>
            <person name="Wieland-Brown L.C."/>
            <person name="Haas B."/>
            <person name="Nusbaum C."/>
            <person name="Birren B."/>
        </authorList>
    </citation>
    <scope>NUCLEOTIDE SEQUENCE [LARGE SCALE GENOMIC DNA]</scope>
    <source>
        <strain evidence="3 4">ATCC 53653</strain>
    </source>
</reference>
<feature type="transmembrane region" description="Helical" evidence="2">
    <location>
        <begin position="92"/>
        <end position="113"/>
    </location>
</feature>
<evidence type="ECO:0000313" key="4">
    <source>
        <dbReference type="Proteomes" id="UP000003963"/>
    </source>
</evidence>
<feature type="compositionally biased region" description="Low complexity" evidence="1">
    <location>
        <begin position="137"/>
        <end position="168"/>
    </location>
</feature>
<evidence type="ECO:0000256" key="2">
    <source>
        <dbReference type="SAM" id="Phobius"/>
    </source>
</evidence>
<accession>D9WEW2</accession>
<protein>
    <submittedName>
        <fullName evidence="3">LigA protein</fullName>
    </submittedName>
</protein>
<organism evidence="3 4">
    <name type="scientific">Streptomyces himastatinicus ATCC 53653</name>
    <dbReference type="NCBI Taxonomy" id="457427"/>
    <lineage>
        <taxon>Bacteria</taxon>
        <taxon>Bacillati</taxon>
        <taxon>Actinomycetota</taxon>
        <taxon>Actinomycetes</taxon>
        <taxon>Kitasatosporales</taxon>
        <taxon>Streptomycetaceae</taxon>
        <taxon>Streptomyces</taxon>
        <taxon>Streptomyces violaceusniger group</taxon>
    </lineage>
</organism>
<sequence>MPRTRSPAPAGPGRAASPGSGCCCRTPGPGSACWRRASRSARRSARCWVVEMSTPGDERGPHWDEAAQRWVGEGAEPPAPGRRPPSPHRGPVLLVVLAVVLIGGIGVGTWHLLSDSGDDTAKEGSGPSATASGWDTVSPSPSDSVPSSGQPSASQSGSAVAGSGPPQGYQRTADPEGFTLDVPVGWQRVKRDTGVFYESSDASRLLQVFALTSPQVTPYEALKQAETSLKKNPGYKRYGLKRLGPGDDADAELQYGYRSEKYGPRRVVDRAFTGPDGVQYAVLVAGPSDEWPRQVERQRVALGAFCPTTYCPAG</sequence>
<dbReference type="AlphaFoldDB" id="D9WEW2"/>
<dbReference type="STRING" id="457427.SSOG_05041"/>
<dbReference type="EMBL" id="GG657754">
    <property type="protein sequence ID" value="EFL25327.1"/>
    <property type="molecule type" value="Genomic_DNA"/>
</dbReference>
<keyword evidence="2" id="KW-1133">Transmembrane helix</keyword>
<dbReference type="Proteomes" id="UP000003963">
    <property type="component" value="Unassembled WGS sequence"/>
</dbReference>
<feature type="compositionally biased region" description="Low complexity" evidence="1">
    <location>
        <begin position="1"/>
        <end position="20"/>
    </location>
</feature>